<name>A0ABU5P4K7_9PSED</name>
<comment type="caution">
    <text evidence="1">The sequence shown here is derived from an EMBL/GenBank/DDBJ whole genome shotgun (WGS) entry which is preliminary data.</text>
</comment>
<keyword evidence="2" id="KW-1185">Reference proteome</keyword>
<dbReference type="InterPro" id="IPR035069">
    <property type="entry name" value="TTHA1013/TTHA0281-like"/>
</dbReference>
<sequence>MIDPHAYSIEIRRGTYEGEVCFQARVLELPDLYEYADSYDEAYGLVIESISMTAEALAEQGKQMPSPFEHVEEFSGRVTLRIPKSLHASLARRADCEDVSLNALLVSILSAYRGFDLGMQNSHDEWQRLVQPMPSPIQVDGVSMARHDLPKLSIVGWNVADAA</sequence>
<reference evidence="1 2" key="1">
    <citation type="submission" date="2023-12" db="EMBL/GenBank/DDBJ databases">
        <title>Pseudomonas sp. T5W1.</title>
        <authorList>
            <person name="Maltman C."/>
        </authorList>
    </citation>
    <scope>NUCLEOTIDE SEQUENCE [LARGE SCALE GENOMIC DNA]</scope>
    <source>
        <strain evidence="1 2">T5W1</strain>
    </source>
</reference>
<dbReference type="InterPro" id="IPR010985">
    <property type="entry name" value="Ribbon_hlx_hlx"/>
</dbReference>
<dbReference type="SUPFAM" id="SSF47598">
    <property type="entry name" value="Ribbon-helix-helix"/>
    <property type="match status" value="1"/>
</dbReference>
<dbReference type="EMBL" id="JAYEET010000002">
    <property type="protein sequence ID" value="MEA1604577.1"/>
    <property type="molecule type" value="Genomic_DNA"/>
</dbReference>
<dbReference type="InterPro" id="IPR008651">
    <property type="entry name" value="Uncharacterised_HicB"/>
</dbReference>
<proteinExistence type="predicted"/>
<evidence type="ECO:0000313" key="2">
    <source>
        <dbReference type="Proteomes" id="UP001292571"/>
    </source>
</evidence>
<dbReference type="Pfam" id="PF05534">
    <property type="entry name" value="HicB"/>
    <property type="match status" value="1"/>
</dbReference>
<organism evidence="1 2">
    <name type="scientific">Pseudomonas spirodelae</name>
    <dbReference type="NCBI Taxonomy" id="3101751"/>
    <lineage>
        <taxon>Bacteria</taxon>
        <taxon>Pseudomonadati</taxon>
        <taxon>Pseudomonadota</taxon>
        <taxon>Gammaproteobacteria</taxon>
        <taxon>Pseudomonadales</taxon>
        <taxon>Pseudomonadaceae</taxon>
        <taxon>Pseudomonas</taxon>
    </lineage>
</organism>
<dbReference type="RefSeq" id="WP_322948036.1">
    <property type="nucleotide sequence ID" value="NZ_JAYEET010000002.1"/>
</dbReference>
<accession>A0ABU5P4K7</accession>
<evidence type="ECO:0000313" key="1">
    <source>
        <dbReference type="EMBL" id="MEA1604577.1"/>
    </source>
</evidence>
<dbReference type="SUPFAM" id="SSF143100">
    <property type="entry name" value="TTHA1013/TTHA0281-like"/>
    <property type="match status" value="1"/>
</dbReference>
<dbReference type="Proteomes" id="UP001292571">
    <property type="component" value="Unassembled WGS sequence"/>
</dbReference>
<protein>
    <submittedName>
        <fullName evidence="1">Toxin-antitoxin system HicB family antitoxin</fullName>
    </submittedName>
</protein>
<gene>
    <name evidence="1" type="ORF">SOP97_01935</name>
</gene>